<dbReference type="RefSeq" id="WP_133460603.1">
    <property type="nucleotide sequence ID" value="NZ_SNVX01000002.1"/>
</dbReference>
<evidence type="ECO:0000313" key="3">
    <source>
        <dbReference type="Proteomes" id="UP000295530"/>
    </source>
</evidence>
<dbReference type="GO" id="GO:0000166">
    <property type="term" value="F:nucleotide binding"/>
    <property type="evidence" value="ECO:0007669"/>
    <property type="project" value="InterPro"/>
</dbReference>
<organism evidence="2 3">
    <name type="scientific">Scandinavium goeteborgense</name>
    <dbReference type="NCBI Taxonomy" id="1851514"/>
    <lineage>
        <taxon>Bacteria</taxon>
        <taxon>Pseudomonadati</taxon>
        <taxon>Pseudomonadota</taxon>
        <taxon>Gammaproteobacteria</taxon>
        <taxon>Enterobacterales</taxon>
        <taxon>Enterobacteriaceae</taxon>
        <taxon>Scandinavium</taxon>
    </lineage>
</organism>
<accession>A0A4R6ENM3</accession>
<feature type="domain" description="Gfo/Idh/MocA-like oxidoreductase N-terminal" evidence="1">
    <location>
        <begin position="2"/>
        <end position="106"/>
    </location>
</feature>
<dbReference type="Pfam" id="PF01408">
    <property type="entry name" value="GFO_IDH_MocA"/>
    <property type="match status" value="1"/>
</dbReference>
<dbReference type="InterPro" id="IPR036291">
    <property type="entry name" value="NAD(P)-bd_dom_sf"/>
</dbReference>
<dbReference type="EMBL" id="SNVX01000002">
    <property type="protein sequence ID" value="TDN60807.1"/>
    <property type="molecule type" value="Genomic_DNA"/>
</dbReference>
<dbReference type="Gene3D" id="3.40.50.720">
    <property type="entry name" value="NAD(P)-binding Rossmann-like Domain"/>
    <property type="match status" value="1"/>
</dbReference>
<dbReference type="AlphaFoldDB" id="A0A4R6ENM3"/>
<evidence type="ECO:0000259" key="1">
    <source>
        <dbReference type="Pfam" id="PF01408"/>
    </source>
</evidence>
<dbReference type="OrthoDB" id="5855831at2"/>
<comment type="caution">
    <text evidence="2">The sequence shown here is derived from an EMBL/GenBank/DDBJ whole genome shotgun (WGS) entry which is preliminary data.</text>
</comment>
<protein>
    <submittedName>
        <fullName evidence="2">Putative dehydrogenase</fullName>
    </submittedName>
</protein>
<keyword evidence="3" id="KW-1185">Reference proteome</keyword>
<dbReference type="InterPro" id="IPR000683">
    <property type="entry name" value="Gfo/Idh/MocA-like_OxRdtase_N"/>
</dbReference>
<evidence type="ECO:0000313" key="2">
    <source>
        <dbReference type="EMBL" id="TDN60807.1"/>
    </source>
</evidence>
<sequence length="363" mass="39707">MQIGFIGLGAVIETAYLPALKRLNVPLTNCYGFDIDASRAPAGITRCDSLEALLATQPEVVFITTGSLWHLPVLELVLKSAVPRIVVEKPVAATLEQLDQLQVLLAMPENVNRVLALDHWMARDGVAQLLRGEPESDWLPEADYPAMTAPISTLAEIVKIEGYLLEPSGYNDKGEPVALNFATGEPDTRTLRHPDGVIVDIGTHVLAMMHETLTAIGANDRLSLTLCEAKDRLGNAIEKGDTTTAEGCAHLQGELCGIPLEMWLNKYAGPAGGQKGVRLHLRNGTILSQDRRGSGEELEVWQGENVQRWKMEGPVYDRCLARHILGAKSVFSRAPEQVSQLTQRRIAEVTALLKLQQQLRGPH</sequence>
<dbReference type="Proteomes" id="UP000295530">
    <property type="component" value="Unassembled WGS sequence"/>
</dbReference>
<name>A0A4R6ENM3_SCAGO</name>
<reference evidence="2 3" key="1">
    <citation type="submission" date="2019-03" db="EMBL/GenBank/DDBJ databases">
        <title>Genomic analyses of the natural microbiome of Caenorhabditis elegans.</title>
        <authorList>
            <person name="Samuel B."/>
        </authorList>
    </citation>
    <scope>NUCLEOTIDE SEQUENCE [LARGE SCALE GENOMIC DNA]</scope>
    <source>
        <strain evidence="2 3">BIGb0156</strain>
    </source>
</reference>
<dbReference type="SUPFAM" id="SSF51735">
    <property type="entry name" value="NAD(P)-binding Rossmann-fold domains"/>
    <property type="match status" value="1"/>
</dbReference>
<proteinExistence type="predicted"/>
<gene>
    <name evidence="2" type="ORF">EC847_102393</name>
</gene>